<dbReference type="SUPFAM" id="SSF55874">
    <property type="entry name" value="ATPase domain of HSP90 chaperone/DNA topoisomerase II/histidine kinase"/>
    <property type="match status" value="1"/>
</dbReference>
<dbReference type="PANTHER" id="PTHR24421">
    <property type="entry name" value="NITRATE/NITRITE SENSOR PROTEIN NARX-RELATED"/>
    <property type="match status" value="1"/>
</dbReference>
<proteinExistence type="predicted"/>
<name>A0A2W5NQL1_VARPD</name>
<feature type="non-terminal residue" evidence="6">
    <location>
        <position position="1"/>
    </location>
</feature>
<dbReference type="InterPro" id="IPR050482">
    <property type="entry name" value="Sensor_HK_TwoCompSys"/>
</dbReference>
<sequence length="124" mass="13033">DVPEGAAPVLQSPQATLQLLRIAQEALTNVAKHARPGRVRVALRQAADALTLEVEDEGPRSPPRPPADAPAGRGIDNMRTRARQLGGTLELQHGVPGTRVRLRLPCTQPRTAAAPPPAEVGPSA</sequence>
<dbReference type="InterPro" id="IPR036890">
    <property type="entry name" value="HATPase_C_sf"/>
</dbReference>
<feature type="region of interest" description="Disordered" evidence="4">
    <location>
        <begin position="52"/>
        <end position="75"/>
    </location>
</feature>
<evidence type="ECO:0000313" key="7">
    <source>
        <dbReference type="Proteomes" id="UP000249135"/>
    </source>
</evidence>
<dbReference type="CDD" id="cd16917">
    <property type="entry name" value="HATPase_UhpB-NarQ-NarX-like"/>
    <property type="match status" value="1"/>
</dbReference>
<accession>A0A2W5NQL1</accession>
<feature type="region of interest" description="Disordered" evidence="4">
    <location>
        <begin position="87"/>
        <end position="124"/>
    </location>
</feature>
<feature type="domain" description="Histidine kinase/HSP90-like ATPase" evidence="5">
    <location>
        <begin position="14"/>
        <end position="108"/>
    </location>
</feature>
<protein>
    <submittedName>
        <fullName evidence="6">Histidine kinase</fullName>
    </submittedName>
</protein>
<reference evidence="6 7" key="1">
    <citation type="submission" date="2017-08" db="EMBL/GenBank/DDBJ databases">
        <title>Infants hospitalized years apart are colonized by the same room-sourced microbial strains.</title>
        <authorList>
            <person name="Brooks B."/>
            <person name="Olm M.R."/>
            <person name="Firek B.A."/>
            <person name="Baker R."/>
            <person name="Thomas B.C."/>
            <person name="Morowitz M.J."/>
            <person name="Banfield J.F."/>
        </authorList>
    </citation>
    <scope>NUCLEOTIDE SEQUENCE [LARGE SCALE GENOMIC DNA]</scope>
    <source>
        <strain evidence="6">S2_005_003_R2_41</strain>
    </source>
</reference>
<evidence type="ECO:0000256" key="3">
    <source>
        <dbReference type="ARBA" id="ARBA00023012"/>
    </source>
</evidence>
<dbReference type="AlphaFoldDB" id="A0A2W5NQL1"/>
<dbReference type="EMBL" id="QFPP01000914">
    <property type="protein sequence ID" value="PZQ55234.1"/>
    <property type="molecule type" value="Genomic_DNA"/>
</dbReference>
<organism evidence="6 7">
    <name type="scientific">Variovorax paradoxus</name>
    <dbReference type="NCBI Taxonomy" id="34073"/>
    <lineage>
        <taxon>Bacteria</taxon>
        <taxon>Pseudomonadati</taxon>
        <taxon>Pseudomonadota</taxon>
        <taxon>Betaproteobacteria</taxon>
        <taxon>Burkholderiales</taxon>
        <taxon>Comamonadaceae</taxon>
        <taxon>Variovorax</taxon>
    </lineage>
</organism>
<evidence type="ECO:0000256" key="1">
    <source>
        <dbReference type="ARBA" id="ARBA00022679"/>
    </source>
</evidence>
<keyword evidence="3" id="KW-0902">Two-component regulatory system</keyword>
<dbReference type="SMART" id="SM00387">
    <property type="entry name" value="HATPase_c"/>
    <property type="match status" value="1"/>
</dbReference>
<dbReference type="Pfam" id="PF02518">
    <property type="entry name" value="HATPase_c"/>
    <property type="match status" value="1"/>
</dbReference>
<evidence type="ECO:0000313" key="6">
    <source>
        <dbReference type="EMBL" id="PZQ55234.1"/>
    </source>
</evidence>
<feature type="compositionally biased region" description="Pro residues" evidence="4">
    <location>
        <begin position="114"/>
        <end position="124"/>
    </location>
</feature>
<evidence type="ECO:0000259" key="5">
    <source>
        <dbReference type="SMART" id="SM00387"/>
    </source>
</evidence>
<dbReference type="InterPro" id="IPR003594">
    <property type="entry name" value="HATPase_dom"/>
</dbReference>
<comment type="caution">
    <text evidence="6">The sequence shown here is derived from an EMBL/GenBank/DDBJ whole genome shotgun (WGS) entry which is preliminary data.</text>
</comment>
<dbReference type="Gene3D" id="3.30.565.10">
    <property type="entry name" value="Histidine kinase-like ATPase, C-terminal domain"/>
    <property type="match status" value="1"/>
</dbReference>
<dbReference type="GO" id="GO:0000160">
    <property type="term" value="P:phosphorelay signal transduction system"/>
    <property type="evidence" value="ECO:0007669"/>
    <property type="project" value="UniProtKB-KW"/>
</dbReference>
<dbReference type="GO" id="GO:0016301">
    <property type="term" value="F:kinase activity"/>
    <property type="evidence" value="ECO:0007669"/>
    <property type="project" value="UniProtKB-KW"/>
</dbReference>
<gene>
    <name evidence="6" type="ORF">DI563_32405</name>
</gene>
<evidence type="ECO:0000256" key="2">
    <source>
        <dbReference type="ARBA" id="ARBA00022777"/>
    </source>
</evidence>
<dbReference type="Proteomes" id="UP000249135">
    <property type="component" value="Unassembled WGS sequence"/>
</dbReference>
<keyword evidence="2 6" id="KW-0418">Kinase</keyword>
<keyword evidence="1" id="KW-0808">Transferase</keyword>
<evidence type="ECO:0000256" key="4">
    <source>
        <dbReference type="SAM" id="MobiDB-lite"/>
    </source>
</evidence>